<evidence type="ECO:0000313" key="1">
    <source>
        <dbReference type="EMBL" id="MFB9681777.1"/>
    </source>
</evidence>
<reference evidence="1 2" key="1">
    <citation type="submission" date="2024-09" db="EMBL/GenBank/DDBJ databases">
        <authorList>
            <person name="Sun Q."/>
            <person name="Mori K."/>
        </authorList>
    </citation>
    <scope>NUCLEOTIDE SEQUENCE [LARGE SCALE GENOMIC DNA]</scope>
    <source>
        <strain evidence="1 2">JCM 3028</strain>
    </source>
</reference>
<keyword evidence="2" id="KW-1185">Reference proteome</keyword>
<evidence type="ECO:0000313" key="2">
    <source>
        <dbReference type="Proteomes" id="UP001589610"/>
    </source>
</evidence>
<dbReference type="Proteomes" id="UP001589610">
    <property type="component" value="Unassembled WGS sequence"/>
</dbReference>
<protein>
    <submittedName>
        <fullName evidence="1">Uncharacterized protein</fullName>
    </submittedName>
</protein>
<proteinExistence type="predicted"/>
<organism evidence="1 2">
    <name type="scientific">Streptosporangium vulgare</name>
    <dbReference type="NCBI Taxonomy" id="46190"/>
    <lineage>
        <taxon>Bacteria</taxon>
        <taxon>Bacillati</taxon>
        <taxon>Actinomycetota</taxon>
        <taxon>Actinomycetes</taxon>
        <taxon>Streptosporangiales</taxon>
        <taxon>Streptosporangiaceae</taxon>
        <taxon>Streptosporangium</taxon>
    </lineage>
</organism>
<gene>
    <name evidence="1" type="ORF">ACFFRH_40425</name>
</gene>
<accession>A0ABV5TRN7</accession>
<comment type="caution">
    <text evidence="1">The sequence shown here is derived from an EMBL/GenBank/DDBJ whole genome shotgun (WGS) entry which is preliminary data.</text>
</comment>
<dbReference type="RefSeq" id="WP_386163049.1">
    <property type="nucleotide sequence ID" value="NZ_JBHMBS010000038.1"/>
</dbReference>
<name>A0ABV5TRN7_9ACTN</name>
<sequence>MSFLDRFPGAAAYDEHRRQLAASRVWREQALPELVCRSAKPMQELRLSPTGRSQLR</sequence>
<dbReference type="EMBL" id="JBHMBS010000038">
    <property type="protein sequence ID" value="MFB9681777.1"/>
    <property type="molecule type" value="Genomic_DNA"/>
</dbReference>